<feature type="region of interest" description="Disordered" evidence="1">
    <location>
        <begin position="267"/>
        <end position="300"/>
    </location>
</feature>
<evidence type="ECO:0000313" key="2">
    <source>
        <dbReference type="EMBL" id="CAD9596276.1"/>
    </source>
</evidence>
<sequence length="592" mass="65203">MDDDTVNNENENESNNDNTVIDGGVAGSNSENRQSAAECDLVIYMECGEELQANGVAKQGTKISIGMDKNCKVGHLFETFTRFCNNHTATATAALRTVHNSNDCNLLVTAELEFVHMDVLMLSKHHDMTADACALMKGDCVVVRKNRSQERVELEQVRKRQEEMDQGYFKALRSLLPDLNGSSGADIIFDCQSKINGGQQVLSTVVKAHACIVARRCPWLGEQIKIAKKKRENTCINVITIPTDGDGDGEDHYTDNNAEMAAVAVSNTNSRKRREVEASFDEDVDGRRSDGAAAAEPDEKRLCVRPQRDIVDREGGGWLDNANARAAEVEAEEDEDIVQPAIRNNRRAVSMTSSNLGVGRLEAPSPVFTSSPSHNLLRIPLKNHSPEAVKLLLEFCYTNRCISLGQDAFLKSSPGAADPFPHGGGWPRFGEPIICMDVALAGISLAEEAKMSKFSLMCEIAASHLLRNANVLNAISLCSSQAMKTGNRLPILQKKATAFLLRKPVLDELSKSKPFLRTLSEKCEHVVPALFSGTRESLGPITMEQKRAIAKHKLETTFGFTSHDALDRLDRMKEREKWRASKRDAVLPRNVP</sequence>
<proteinExistence type="predicted"/>
<dbReference type="EMBL" id="HBGY01024322">
    <property type="protein sequence ID" value="CAD9596276.1"/>
    <property type="molecule type" value="Transcribed_RNA"/>
</dbReference>
<reference evidence="2" key="1">
    <citation type="submission" date="2021-01" db="EMBL/GenBank/DDBJ databases">
        <authorList>
            <person name="Corre E."/>
            <person name="Pelletier E."/>
            <person name="Niang G."/>
            <person name="Scheremetjew M."/>
            <person name="Finn R."/>
            <person name="Kale V."/>
            <person name="Holt S."/>
            <person name="Cochrane G."/>
            <person name="Meng A."/>
            <person name="Brown T."/>
            <person name="Cohen L."/>
        </authorList>
    </citation>
    <scope>NUCLEOTIDE SEQUENCE</scope>
    <source>
        <strain evidence="2">B650</strain>
    </source>
</reference>
<feature type="compositionally biased region" description="Acidic residues" evidence="1">
    <location>
        <begin position="1"/>
        <end position="14"/>
    </location>
</feature>
<accession>A0A7S2L6G7</accession>
<evidence type="ECO:0000256" key="1">
    <source>
        <dbReference type="SAM" id="MobiDB-lite"/>
    </source>
</evidence>
<feature type="region of interest" description="Disordered" evidence="1">
    <location>
        <begin position="1"/>
        <end position="31"/>
    </location>
</feature>
<name>A0A7S2L6G7_9STRA</name>
<gene>
    <name evidence="2" type="ORF">LDAN0321_LOCUS15125</name>
</gene>
<organism evidence="2">
    <name type="scientific">Leptocylindrus danicus</name>
    <dbReference type="NCBI Taxonomy" id="163516"/>
    <lineage>
        <taxon>Eukaryota</taxon>
        <taxon>Sar</taxon>
        <taxon>Stramenopiles</taxon>
        <taxon>Ochrophyta</taxon>
        <taxon>Bacillariophyta</taxon>
        <taxon>Coscinodiscophyceae</taxon>
        <taxon>Chaetocerotophycidae</taxon>
        <taxon>Leptocylindrales</taxon>
        <taxon>Leptocylindraceae</taxon>
        <taxon>Leptocylindrus</taxon>
    </lineage>
</organism>
<dbReference type="AlphaFoldDB" id="A0A7S2L6G7"/>
<protein>
    <submittedName>
        <fullName evidence="2">Uncharacterized protein</fullName>
    </submittedName>
</protein>